<keyword evidence="4" id="KW-1133">Transmembrane helix</keyword>
<sequence length="258" mass="26401">MDADRDDPFATTAGPYVLGALAPAERSAFETHLRTCPDCRHAVEGLAGLPGLLSRTPRDVVDALGREDPAAALRERGLGEDAVPDTVLPALLRAVRRRRTTRRAALVGGLGLAAALAGAFAWSGGDPSAPAVPSALPGAPSSAPSSAGPGASPGPGRVQAMDPLLPVPVTATVQLTEVGWGTQVDLVCAYAHAEAEQPHPYALVVSDTAGATQQIGTWTALPGRDAQLSGATSWTRAQIASVEVRTLSGTTVLRLDET</sequence>
<protein>
    <recommendedName>
        <fullName evidence="5">Putative zinc-finger domain-containing protein</fullName>
    </recommendedName>
</protein>
<dbReference type="InterPro" id="IPR041916">
    <property type="entry name" value="Anti_sigma_zinc_sf"/>
</dbReference>
<evidence type="ECO:0000256" key="4">
    <source>
        <dbReference type="SAM" id="Phobius"/>
    </source>
</evidence>
<dbReference type="RefSeq" id="WP_011981574.1">
    <property type="nucleotide sequence ID" value="NC_009664.2"/>
</dbReference>
<evidence type="ECO:0000313" key="6">
    <source>
        <dbReference type="EMBL" id="ABS03287.1"/>
    </source>
</evidence>
<feature type="region of interest" description="Disordered" evidence="3">
    <location>
        <begin position="127"/>
        <end position="162"/>
    </location>
</feature>
<dbReference type="STRING" id="266940.Krad_1801"/>
<dbReference type="AlphaFoldDB" id="A6W8Z8"/>
<dbReference type="KEGG" id="kra:Krad_1801"/>
<feature type="compositionally biased region" description="Low complexity" evidence="3">
    <location>
        <begin position="127"/>
        <end position="156"/>
    </location>
</feature>
<keyword evidence="2" id="KW-0804">Transcription</keyword>
<evidence type="ECO:0000256" key="3">
    <source>
        <dbReference type="SAM" id="MobiDB-lite"/>
    </source>
</evidence>
<keyword evidence="7" id="KW-1185">Reference proteome</keyword>
<reference evidence="7" key="1">
    <citation type="journal article" date="2008" name="PLoS ONE">
        <title>Survival in nuclear waste, extreme resistance, and potential applications gleaned from the genome sequence of Kineococcus radiotolerans SRS30216.</title>
        <authorList>
            <person name="Bagwell C.E."/>
            <person name="Bhat S."/>
            <person name="Hawkins G.M."/>
            <person name="Smith B.W."/>
            <person name="Biswas T."/>
            <person name="Hoover T.R."/>
            <person name="Saunders E."/>
            <person name="Han C.S."/>
            <person name="Tsodikov O.V."/>
            <person name="Shimkets L.J."/>
        </authorList>
    </citation>
    <scope>NUCLEOTIDE SEQUENCE [LARGE SCALE GENOMIC DNA]</scope>
    <source>
        <strain evidence="7">ATCC BAA-149 / DSM 14245 / SRS30216</strain>
    </source>
</reference>
<name>A6W8Z8_KINRD</name>
<keyword evidence="1" id="KW-0805">Transcription regulation</keyword>
<dbReference type="Gene3D" id="1.10.10.1320">
    <property type="entry name" value="Anti-sigma factor, zinc-finger domain"/>
    <property type="match status" value="1"/>
</dbReference>
<gene>
    <name evidence="6" type="ordered locus">Krad_1801</name>
</gene>
<dbReference type="InterPro" id="IPR027383">
    <property type="entry name" value="Znf_put"/>
</dbReference>
<dbReference type="HOGENOM" id="CLU_056526_1_0_11"/>
<dbReference type="eggNOG" id="COG5662">
    <property type="taxonomic scope" value="Bacteria"/>
</dbReference>
<dbReference type="OrthoDB" id="5242431at2"/>
<dbReference type="EMBL" id="CP000750">
    <property type="protein sequence ID" value="ABS03287.1"/>
    <property type="molecule type" value="Genomic_DNA"/>
</dbReference>
<evidence type="ECO:0000259" key="5">
    <source>
        <dbReference type="Pfam" id="PF13490"/>
    </source>
</evidence>
<accession>A6W8Z8</accession>
<keyword evidence="4" id="KW-0472">Membrane</keyword>
<dbReference type="Pfam" id="PF13490">
    <property type="entry name" value="zf-HC2"/>
    <property type="match status" value="1"/>
</dbReference>
<evidence type="ECO:0000256" key="1">
    <source>
        <dbReference type="ARBA" id="ARBA00023015"/>
    </source>
</evidence>
<feature type="transmembrane region" description="Helical" evidence="4">
    <location>
        <begin position="104"/>
        <end position="122"/>
    </location>
</feature>
<keyword evidence="4" id="KW-0812">Transmembrane</keyword>
<evidence type="ECO:0000256" key="2">
    <source>
        <dbReference type="ARBA" id="ARBA00023163"/>
    </source>
</evidence>
<proteinExistence type="predicted"/>
<evidence type="ECO:0000313" key="7">
    <source>
        <dbReference type="Proteomes" id="UP000001116"/>
    </source>
</evidence>
<dbReference type="Proteomes" id="UP000001116">
    <property type="component" value="Chromosome"/>
</dbReference>
<organism evidence="6 7">
    <name type="scientific">Kineococcus radiotolerans (strain ATCC BAA-149 / DSM 14245 / SRS30216)</name>
    <dbReference type="NCBI Taxonomy" id="266940"/>
    <lineage>
        <taxon>Bacteria</taxon>
        <taxon>Bacillati</taxon>
        <taxon>Actinomycetota</taxon>
        <taxon>Actinomycetes</taxon>
        <taxon>Kineosporiales</taxon>
        <taxon>Kineosporiaceae</taxon>
        <taxon>Kineococcus</taxon>
    </lineage>
</organism>
<feature type="domain" description="Putative zinc-finger" evidence="5">
    <location>
        <begin position="15"/>
        <end position="40"/>
    </location>
</feature>